<accession>A0A5B7CZI1</accession>
<evidence type="ECO:0000256" key="1">
    <source>
        <dbReference type="SAM" id="MobiDB-lite"/>
    </source>
</evidence>
<dbReference type="EMBL" id="VSRR010000406">
    <property type="protein sequence ID" value="MPC15177.1"/>
    <property type="molecule type" value="Genomic_DNA"/>
</dbReference>
<sequence>MPYQRGQVRSRQEHNRRLCSVTPVGTLTVAMESQRAQLPVCRETQAAEVFPSSVFSGLLITLARTSPQEPPLPNLNWSTQQTATPITQAATSLYS</sequence>
<organism evidence="2 3">
    <name type="scientific">Portunus trituberculatus</name>
    <name type="common">Swimming crab</name>
    <name type="synonym">Neptunus trituberculatus</name>
    <dbReference type="NCBI Taxonomy" id="210409"/>
    <lineage>
        <taxon>Eukaryota</taxon>
        <taxon>Metazoa</taxon>
        <taxon>Ecdysozoa</taxon>
        <taxon>Arthropoda</taxon>
        <taxon>Crustacea</taxon>
        <taxon>Multicrustacea</taxon>
        <taxon>Malacostraca</taxon>
        <taxon>Eumalacostraca</taxon>
        <taxon>Eucarida</taxon>
        <taxon>Decapoda</taxon>
        <taxon>Pleocyemata</taxon>
        <taxon>Brachyura</taxon>
        <taxon>Eubrachyura</taxon>
        <taxon>Portunoidea</taxon>
        <taxon>Portunidae</taxon>
        <taxon>Portuninae</taxon>
        <taxon>Portunus</taxon>
    </lineage>
</organism>
<comment type="caution">
    <text evidence="2">The sequence shown here is derived from an EMBL/GenBank/DDBJ whole genome shotgun (WGS) entry which is preliminary data.</text>
</comment>
<evidence type="ECO:0000313" key="2">
    <source>
        <dbReference type="EMBL" id="MPC15177.1"/>
    </source>
</evidence>
<proteinExistence type="predicted"/>
<reference evidence="2 3" key="1">
    <citation type="submission" date="2019-05" db="EMBL/GenBank/DDBJ databases">
        <title>Another draft genome of Portunus trituberculatus and its Hox gene families provides insights of decapod evolution.</title>
        <authorList>
            <person name="Jeong J.-H."/>
            <person name="Song I."/>
            <person name="Kim S."/>
            <person name="Choi T."/>
            <person name="Kim D."/>
            <person name="Ryu S."/>
            <person name="Kim W."/>
        </authorList>
    </citation>
    <scope>NUCLEOTIDE SEQUENCE [LARGE SCALE GENOMIC DNA]</scope>
    <source>
        <tissue evidence="2">Muscle</tissue>
    </source>
</reference>
<keyword evidence="3" id="KW-1185">Reference proteome</keyword>
<evidence type="ECO:0000313" key="3">
    <source>
        <dbReference type="Proteomes" id="UP000324222"/>
    </source>
</evidence>
<feature type="compositionally biased region" description="Low complexity" evidence="1">
    <location>
        <begin position="79"/>
        <end position="95"/>
    </location>
</feature>
<dbReference type="Proteomes" id="UP000324222">
    <property type="component" value="Unassembled WGS sequence"/>
</dbReference>
<gene>
    <name evidence="2" type="ORF">E2C01_007961</name>
</gene>
<dbReference type="AlphaFoldDB" id="A0A5B7CZI1"/>
<feature type="region of interest" description="Disordered" evidence="1">
    <location>
        <begin position="71"/>
        <end position="95"/>
    </location>
</feature>
<protein>
    <submittedName>
        <fullName evidence="2">Uncharacterized protein</fullName>
    </submittedName>
</protein>
<name>A0A5B7CZI1_PORTR</name>